<dbReference type="AlphaFoldDB" id="A0A9X3RDG6"/>
<evidence type="ECO:0000313" key="1">
    <source>
        <dbReference type="EMBL" id="MCZ8536372.1"/>
    </source>
</evidence>
<protein>
    <submittedName>
        <fullName evidence="1">Transposase</fullName>
    </submittedName>
</protein>
<accession>A0A9X3RDG6</accession>
<sequence>MTKVYVSVAHHRYYFHPEDSPWEYEIEAEPEVLNVLDQLFDQKESFEWKGFWRAQTPYVPYHLDPENDGVDLRLKKLYAVIHEYGNEEAKQQIETMPYYS</sequence>
<dbReference type="EMBL" id="JAMKBJ010000002">
    <property type="protein sequence ID" value="MCZ8536372.1"/>
    <property type="molecule type" value="Genomic_DNA"/>
</dbReference>
<organism evidence="1 2">
    <name type="scientific">Paenisporosarcina quisquiliarum</name>
    <dbReference type="NCBI Taxonomy" id="365346"/>
    <lineage>
        <taxon>Bacteria</taxon>
        <taxon>Bacillati</taxon>
        <taxon>Bacillota</taxon>
        <taxon>Bacilli</taxon>
        <taxon>Bacillales</taxon>
        <taxon>Caryophanaceae</taxon>
        <taxon>Paenisporosarcina</taxon>
    </lineage>
</organism>
<proteinExistence type="predicted"/>
<keyword evidence="2" id="KW-1185">Reference proteome</keyword>
<comment type="caution">
    <text evidence="1">The sequence shown here is derived from an EMBL/GenBank/DDBJ whole genome shotgun (WGS) entry which is preliminary data.</text>
</comment>
<dbReference type="RefSeq" id="WP_269925470.1">
    <property type="nucleotide sequence ID" value="NZ_JAMKBJ010000002.1"/>
</dbReference>
<name>A0A9X3RDG6_9BACL</name>
<reference evidence="1" key="1">
    <citation type="submission" date="2022-05" db="EMBL/GenBank/DDBJ databases">
        <authorList>
            <person name="Colautti A."/>
            <person name="Iacumin L."/>
        </authorList>
    </citation>
    <scope>NUCLEOTIDE SEQUENCE</scope>
    <source>
        <strain evidence="1">SK 55</strain>
    </source>
</reference>
<gene>
    <name evidence="1" type="ORF">M9R32_04055</name>
</gene>
<dbReference type="Proteomes" id="UP001152173">
    <property type="component" value="Unassembled WGS sequence"/>
</dbReference>
<evidence type="ECO:0000313" key="2">
    <source>
        <dbReference type="Proteomes" id="UP001152173"/>
    </source>
</evidence>